<dbReference type="Proteomes" id="UP001589865">
    <property type="component" value="Unassembled WGS sequence"/>
</dbReference>
<dbReference type="EC" id="2.1.1.-" evidence="2"/>
<protein>
    <submittedName>
        <fullName evidence="2">Class I SAM-dependent methyltransferase</fullName>
        <ecNumber evidence="2">2.1.1.-</ecNumber>
    </submittedName>
</protein>
<accession>A0ABV6JZJ4</accession>
<evidence type="ECO:0000313" key="2">
    <source>
        <dbReference type="EMBL" id="MFC0409948.1"/>
    </source>
</evidence>
<evidence type="ECO:0000259" key="1">
    <source>
        <dbReference type="Pfam" id="PF08241"/>
    </source>
</evidence>
<reference evidence="2 3" key="1">
    <citation type="submission" date="2024-09" db="EMBL/GenBank/DDBJ databases">
        <authorList>
            <person name="Sun Q."/>
            <person name="Mori K."/>
        </authorList>
    </citation>
    <scope>NUCLEOTIDE SEQUENCE [LARGE SCALE GENOMIC DNA]</scope>
    <source>
        <strain evidence="2 3">TBRC 5777</strain>
    </source>
</reference>
<organism evidence="2 3">
    <name type="scientific">Roseomonas elaeocarpi</name>
    <dbReference type="NCBI Taxonomy" id="907779"/>
    <lineage>
        <taxon>Bacteria</taxon>
        <taxon>Pseudomonadati</taxon>
        <taxon>Pseudomonadota</taxon>
        <taxon>Alphaproteobacteria</taxon>
        <taxon>Acetobacterales</taxon>
        <taxon>Roseomonadaceae</taxon>
        <taxon>Roseomonas</taxon>
    </lineage>
</organism>
<keyword evidence="2" id="KW-0808">Transferase</keyword>
<name>A0ABV6JZJ4_9PROT</name>
<dbReference type="Gene3D" id="3.40.50.150">
    <property type="entry name" value="Vaccinia Virus protein VP39"/>
    <property type="match status" value="1"/>
</dbReference>
<comment type="caution">
    <text evidence="2">The sequence shown here is derived from an EMBL/GenBank/DDBJ whole genome shotgun (WGS) entry which is preliminary data.</text>
</comment>
<dbReference type="RefSeq" id="WP_377045697.1">
    <property type="nucleotide sequence ID" value="NZ_JBHLUN010000012.1"/>
</dbReference>
<dbReference type="Pfam" id="PF08241">
    <property type="entry name" value="Methyltransf_11"/>
    <property type="match status" value="1"/>
</dbReference>
<keyword evidence="3" id="KW-1185">Reference proteome</keyword>
<keyword evidence="2" id="KW-0489">Methyltransferase</keyword>
<feature type="domain" description="Methyltransferase type 11" evidence="1">
    <location>
        <begin position="114"/>
        <end position="229"/>
    </location>
</feature>
<dbReference type="EMBL" id="JBHLUN010000012">
    <property type="protein sequence ID" value="MFC0409948.1"/>
    <property type="molecule type" value="Genomic_DNA"/>
</dbReference>
<dbReference type="CDD" id="cd02440">
    <property type="entry name" value="AdoMet_MTases"/>
    <property type="match status" value="1"/>
</dbReference>
<proteinExistence type="predicted"/>
<sequence length="329" mass="36656">MARVLDWLRGGRRRREAEVMAWNTKLMGSTLARAAYDQGIAGYDAPAVTEPVPAGLTGRLCRQEDIEAPWLRYWCGRQRFAPLYHRKVWEDCFVPQAVWEAGMLVPGKRALGFAVGAEYLPSLFAAHGMEVVATDLDPGDRRARDWIRTAQHGSSRDTLFQPHLLDRDAFDARVTHRVADMSSIPADLQRGGFDVVWSVCSFEHLGSIEAGLRFVTEAMRCLRPGGIAVHTTEFNLHDTGPGVERGPTVLFRRRHLEALAERLRRAGHHPLPFDFAIGNGVLDRFVDLPPYARNEEWPFPVDSGETPHLKLSVRGCVSTSAALIVRAGG</sequence>
<dbReference type="GO" id="GO:0008168">
    <property type="term" value="F:methyltransferase activity"/>
    <property type="evidence" value="ECO:0007669"/>
    <property type="project" value="UniProtKB-KW"/>
</dbReference>
<dbReference type="GO" id="GO:0032259">
    <property type="term" value="P:methylation"/>
    <property type="evidence" value="ECO:0007669"/>
    <property type="project" value="UniProtKB-KW"/>
</dbReference>
<dbReference type="InterPro" id="IPR029063">
    <property type="entry name" value="SAM-dependent_MTases_sf"/>
</dbReference>
<dbReference type="SUPFAM" id="SSF53335">
    <property type="entry name" value="S-adenosyl-L-methionine-dependent methyltransferases"/>
    <property type="match status" value="1"/>
</dbReference>
<evidence type="ECO:0000313" key="3">
    <source>
        <dbReference type="Proteomes" id="UP001589865"/>
    </source>
</evidence>
<gene>
    <name evidence="2" type="ORF">ACFFGY_16975</name>
</gene>
<dbReference type="InterPro" id="IPR013216">
    <property type="entry name" value="Methyltransf_11"/>
</dbReference>